<protein>
    <submittedName>
        <fullName evidence="1">Uncharacterized protein</fullName>
    </submittedName>
</protein>
<accession>A0ACB7Z5D4</accession>
<evidence type="ECO:0000313" key="1">
    <source>
        <dbReference type="EMBL" id="KAH7861178.1"/>
    </source>
</evidence>
<sequence length="489" mass="55926">MDSTPPKRHKPLGKPFANAEALTDDDDDVDKEDRISDLPDSILSHILSKLPTKTAITTTVLSTKWKHLFASIPNLEIDIDDAISNPHHNPNFVTFMHHLLTVTLRDEPFIRKFRLHCHHDYGNSHIDAWVSAVLEHKVSALGLFFHVKDTGVSVESLFQCETLVHLFWSQQFYANVPDTVCLPNLKILHLANVKFPDFESFNLVIPGCPMLEELSLDNCEFEETAILFICSPSLKFLILNDCNHDDFHQVVIDTPKLEILIYDDAVVMSYLEMNLNSLFGAHIDVGPSDYQVEKADDEDFLQHQQSVGELVAACCNVVFLYLSNITVTAIYCSSYALPTFRNLTKLKLGDLSTRGWKFLPHLLESAPNLEVLIFYEGFMEHKGCFKKFESSMPNCVPTCLSLRLRSIYFEEFNGEQDELELVSYFLETAEVLREMEFSFCSSLPIEKQYSTWSKLESFEGCSKSKNCKIHFANELVMLQTFSEWMKSMK</sequence>
<comment type="caution">
    <text evidence="1">The sequence shown here is derived from an EMBL/GenBank/DDBJ whole genome shotgun (WGS) entry which is preliminary data.</text>
</comment>
<keyword evidence="2" id="KW-1185">Reference proteome</keyword>
<organism evidence="1 2">
    <name type="scientific">Vaccinium darrowii</name>
    <dbReference type="NCBI Taxonomy" id="229202"/>
    <lineage>
        <taxon>Eukaryota</taxon>
        <taxon>Viridiplantae</taxon>
        <taxon>Streptophyta</taxon>
        <taxon>Embryophyta</taxon>
        <taxon>Tracheophyta</taxon>
        <taxon>Spermatophyta</taxon>
        <taxon>Magnoliopsida</taxon>
        <taxon>eudicotyledons</taxon>
        <taxon>Gunneridae</taxon>
        <taxon>Pentapetalae</taxon>
        <taxon>asterids</taxon>
        <taxon>Ericales</taxon>
        <taxon>Ericaceae</taxon>
        <taxon>Vaccinioideae</taxon>
        <taxon>Vaccinieae</taxon>
        <taxon>Vaccinium</taxon>
    </lineage>
</organism>
<name>A0ACB7Z5D4_9ERIC</name>
<dbReference type="EMBL" id="CM037154">
    <property type="protein sequence ID" value="KAH7861178.1"/>
    <property type="molecule type" value="Genomic_DNA"/>
</dbReference>
<evidence type="ECO:0000313" key="2">
    <source>
        <dbReference type="Proteomes" id="UP000828048"/>
    </source>
</evidence>
<dbReference type="Proteomes" id="UP000828048">
    <property type="component" value="Chromosome 4"/>
</dbReference>
<reference evidence="1 2" key="1">
    <citation type="journal article" date="2021" name="Hortic Res">
        <title>High-quality reference genome and annotation aids understanding of berry development for evergreen blueberry (Vaccinium darrowii).</title>
        <authorList>
            <person name="Yu J."/>
            <person name="Hulse-Kemp A.M."/>
            <person name="Babiker E."/>
            <person name="Staton M."/>
        </authorList>
    </citation>
    <scope>NUCLEOTIDE SEQUENCE [LARGE SCALE GENOMIC DNA]</scope>
    <source>
        <strain evidence="2">cv. NJ 8807/NJ 8810</strain>
        <tissue evidence="1">Young leaf</tissue>
    </source>
</reference>
<proteinExistence type="predicted"/>
<gene>
    <name evidence="1" type="ORF">Vadar_022661</name>
</gene>